<dbReference type="SUPFAM" id="SSF55874">
    <property type="entry name" value="ATPase domain of HSP90 chaperone/DNA topoisomerase II/histidine kinase"/>
    <property type="match status" value="1"/>
</dbReference>
<evidence type="ECO:0000256" key="6">
    <source>
        <dbReference type="ARBA" id="ARBA00023012"/>
    </source>
</evidence>
<dbReference type="SUPFAM" id="SSF55785">
    <property type="entry name" value="PYP-like sensor domain (PAS domain)"/>
    <property type="match status" value="1"/>
</dbReference>
<keyword evidence="6" id="KW-0902">Two-component regulatory system</keyword>
<dbReference type="PANTHER" id="PTHR45453:SF1">
    <property type="entry name" value="PHOSPHATE REGULON SENSOR PROTEIN PHOR"/>
    <property type="match status" value="1"/>
</dbReference>
<dbReference type="GO" id="GO:0016301">
    <property type="term" value="F:kinase activity"/>
    <property type="evidence" value="ECO:0007669"/>
    <property type="project" value="UniProtKB-KW"/>
</dbReference>
<keyword evidence="8" id="KW-0812">Transmembrane</keyword>
<dbReference type="SMART" id="SM00387">
    <property type="entry name" value="HATPase_c"/>
    <property type="match status" value="1"/>
</dbReference>
<dbReference type="EMBL" id="JBHUIT010000034">
    <property type="protein sequence ID" value="MFD2257963.1"/>
    <property type="molecule type" value="Genomic_DNA"/>
</dbReference>
<evidence type="ECO:0000313" key="11">
    <source>
        <dbReference type="Proteomes" id="UP001597375"/>
    </source>
</evidence>
<keyword evidence="8" id="KW-1133">Transmembrane helix</keyword>
<accession>A0ABW5DA77</accession>
<dbReference type="CDD" id="cd00082">
    <property type="entry name" value="HisKA"/>
    <property type="match status" value="1"/>
</dbReference>
<keyword evidence="4" id="KW-0808">Transferase</keyword>
<reference evidence="11" key="1">
    <citation type="journal article" date="2019" name="Int. J. Syst. Evol. Microbiol.">
        <title>The Global Catalogue of Microorganisms (GCM) 10K type strain sequencing project: providing services to taxonomists for standard genome sequencing and annotation.</title>
        <authorList>
            <consortium name="The Broad Institute Genomics Platform"/>
            <consortium name="The Broad Institute Genome Sequencing Center for Infectious Disease"/>
            <person name="Wu L."/>
            <person name="Ma J."/>
        </authorList>
    </citation>
    <scope>NUCLEOTIDE SEQUENCE [LARGE SCALE GENOMIC DNA]</scope>
    <source>
        <strain evidence="11">CGMCC 4.7106</strain>
    </source>
</reference>
<evidence type="ECO:0000313" key="10">
    <source>
        <dbReference type="EMBL" id="MFD2257963.1"/>
    </source>
</evidence>
<dbReference type="Gene3D" id="1.10.287.130">
    <property type="match status" value="1"/>
</dbReference>
<dbReference type="CDD" id="cd00075">
    <property type="entry name" value="HATPase"/>
    <property type="match status" value="1"/>
</dbReference>
<feature type="domain" description="Histidine kinase" evidence="9">
    <location>
        <begin position="181"/>
        <end position="403"/>
    </location>
</feature>
<name>A0ABW5DA77_9BACT</name>
<evidence type="ECO:0000256" key="2">
    <source>
        <dbReference type="ARBA" id="ARBA00012438"/>
    </source>
</evidence>
<dbReference type="Pfam" id="PF00512">
    <property type="entry name" value="HisKA"/>
    <property type="match status" value="1"/>
</dbReference>
<dbReference type="CDD" id="cd00130">
    <property type="entry name" value="PAS"/>
    <property type="match status" value="1"/>
</dbReference>
<sequence length="404" mass="45583">MMSPLTIFLIAAVLGVLLIQIYRLKRSRKEYESQVKAWKLRLELDLKQARDERNRLLDALGDAFLIVDGDANIRFANAAAQNLFRGRVLTGRPVSEAFLDPRLADALIQCLETGEPVQSRVVLPQQTSPLGDLETRGTNAWIIDAAQLSDTPNGNPNTRVVIRDVTSEYQLDQIRKDFVANASHELRTPLAIINGYLENLLDDGMIDEPEMARRFLSVMKKHTERISRIVEDMLVISRLESGEASAIKIEPFKLRSCIKDVLERLESVIQNQKASVSVLLNDDAITLYGDRFYWTQVLFNLVENALKQNPYKDLKIEIGSEETGSCFRIWVSDNGVGIPSADLPHIFRRFYRVEKHHSQMEIKGTGLGLSIVKRAIEAHEGTITVTSTPGRETKFLMTIPKNQA</sequence>
<dbReference type="Proteomes" id="UP001597375">
    <property type="component" value="Unassembled WGS sequence"/>
</dbReference>
<dbReference type="InterPro" id="IPR000014">
    <property type="entry name" value="PAS"/>
</dbReference>
<dbReference type="PRINTS" id="PR00344">
    <property type="entry name" value="BCTRLSENSOR"/>
</dbReference>
<proteinExistence type="predicted"/>
<dbReference type="InterPro" id="IPR003594">
    <property type="entry name" value="HATPase_dom"/>
</dbReference>
<comment type="catalytic activity">
    <reaction evidence="1">
        <text>ATP + protein L-histidine = ADP + protein N-phospho-L-histidine.</text>
        <dbReference type="EC" id="2.7.13.3"/>
    </reaction>
</comment>
<protein>
    <recommendedName>
        <fullName evidence="2">histidine kinase</fullName>
        <ecNumber evidence="2">2.7.13.3</ecNumber>
    </recommendedName>
</protein>
<dbReference type="SMART" id="SM00388">
    <property type="entry name" value="HisKA"/>
    <property type="match status" value="1"/>
</dbReference>
<feature type="transmembrane region" description="Helical" evidence="8">
    <location>
        <begin position="6"/>
        <end position="24"/>
    </location>
</feature>
<keyword evidence="11" id="KW-1185">Reference proteome</keyword>
<gene>
    <name evidence="10" type="ORF">ACFSSA_14875</name>
</gene>
<dbReference type="InterPro" id="IPR036890">
    <property type="entry name" value="HATPase_C_sf"/>
</dbReference>
<dbReference type="SMART" id="SM00091">
    <property type="entry name" value="PAS"/>
    <property type="match status" value="1"/>
</dbReference>
<evidence type="ECO:0000256" key="1">
    <source>
        <dbReference type="ARBA" id="ARBA00000085"/>
    </source>
</evidence>
<dbReference type="PANTHER" id="PTHR45453">
    <property type="entry name" value="PHOSPHATE REGULON SENSOR PROTEIN PHOR"/>
    <property type="match status" value="1"/>
</dbReference>
<dbReference type="Gene3D" id="3.30.565.10">
    <property type="entry name" value="Histidine kinase-like ATPase, C-terminal domain"/>
    <property type="match status" value="1"/>
</dbReference>
<keyword evidence="5 10" id="KW-0418">Kinase</keyword>
<comment type="caution">
    <text evidence="10">The sequence shown here is derived from an EMBL/GenBank/DDBJ whole genome shotgun (WGS) entry which is preliminary data.</text>
</comment>
<keyword evidence="3" id="KW-0597">Phosphoprotein</keyword>
<evidence type="ECO:0000259" key="9">
    <source>
        <dbReference type="PROSITE" id="PS50109"/>
    </source>
</evidence>
<evidence type="ECO:0000256" key="7">
    <source>
        <dbReference type="ARBA" id="ARBA00023136"/>
    </source>
</evidence>
<dbReference type="InterPro" id="IPR004358">
    <property type="entry name" value="Sig_transdc_His_kin-like_C"/>
</dbReference>
<dbReference type="InterPro" id="IPR005467">
    <property type="entry name" value="His_kinase_dom"/>
</dbReference>
<evidence type="ECO:0000256" key="4">
    <source>
        <dbReference type="ARBA" id="ARBA00022679"/>
    </source>
</evidence>
<dbReference type="RefSeq" id="WP_386821380.1">
    <property type="nucleotide sequence ID" value="NZ_JBHUIT010000034.1"/>
</dbReference>
<evidence type="ECO:0000256" key="5">
    <source>
        <dbReference type="ARBA" id="ARBA00022777"/>
    </source>
</evidence>
<dbReference type="InterPro" id="IPR050351">
    <property type="entry name" value="BphY/WalK/GraS-like"/>
</dbReference>
<dbReference type="EC" id="2.7.13.3" evidence="2"/>
<dbReference type="PROSITE" id="PS50109">
    <property type="entry name" value="HIS_KIN"/>
    <property type="match status" value="1"/>
</dbReference>
<keyword evidence="7 8" id="KW-0472">Membrane</keyword>
<evidence type="ECO:0000256" key="8">
    <source>
        <dbReference type="SAM" id="Phobius"/>
    </source>
</evidence>
<dbReference type="Gene3D" id="3.30.450.20">
    <property type="entry name" value="PAS domain"/>
    <property type="match status" value="1"/>
</dbReference>
<dbReference type="Pfam" id="PF02518">
    <property type="entry name" value="HATPase_c"/>
    <property type="match status" value="1"/>
</dbReference>
<dbReference type="Pfam" id="PF08448">
    <property type="entry name" value="PAS_4"/>
    <property type="match status" value="1"/>
</dbReference>
<dbReference type="InterPro" id="IPR013656">
    <property type="entry name" value="PAS_4"/>
</dbReference>
<dbReference type="InterPro" id="IPR003661">
    <property type="entry name" value="HisK_dim/P_dom"/>
</dbReference>
<dbReference type="InterPro" id="IPR035965">
    <property type="entry name" value="PAS-like_dom_sf"/>
</dbReference>
<evidence type="ECO:0000256" key="3">
    <source>
        <dbReference type="ARBA" id="ARBA00022553"/>
    </source>
</evidence>
<dbReference type="InterPro" id="IPR036097">
    <property type="entry name" value="HisK_dim/P_sf"/>
</dbReference>
<dbReference type="SUPFAM" id="SSF47384">
    <property type="entry name" value="Homodimeric domain of signal transducing histidine kinase"/>
    <property type="match status" value="1"/>
</dbReference>
<organism evidence="10 11">
    <name type="scientific">Luteolibacter algae</name>
    <dbReference type="NCBI Taxonomy" id="454151"/>
    <lineage>
        <taxon>Bacteria</taxon>
        <taxon>Pseudomonadati</taxon>
        <taxon>Verrucomicrobiota</taxon>
        <taxon>Verrucomicrobiia</taxon>
        <taxon>Verrucomicrobiales</taxon>
        <taxon>Verrucomicrobiaceae</taxon>
        <taxon>Luteolibacter</taxon>
    </lineage>
</organism>